<dbReference type="GO" id="GO:0006508">
    <property type="term" value="P:proteolysis"/>
    <property type="evidence" value="ECO:0007669"/>
    <property type="project" value="UniProtKB-KW"/>
</dbReference>
<evidence type="ECO:0000256" key="2">
    <source>
        <dbReference type="ARBA" id="ARBA00022670"/>
    </source>
</evidence>
<dbReference type="SUPFAM" id="SSF50630">
    <property type="entry name" value="Acid proteases"/>
    <property type="match status" value="1"/>
</dbReference>
<keyword evidence="11" id="KW-0229">DNA integration</keyword>
<dbReference type="FunFam" id="3.30.70.270:FF:000020">
    <property type="entry name" value="Transposon Tf2-6 polyprotein-like Protein"/>
    <property type="match status" value="1"/>
</dbReference>
<evidence type="ECO:0000256" key="10">
    <source>
        <dbReference type="ARBA" id="ARBA00022842"/>
    </source>
</evidence>
<dbReference type="GO" id="GO:0004519">
    <property type="term" value="F:endonuclease activity"/>
    <property type="evidence" value="ECO:0007669"/>
    <property type="project" value="UniProtKB-KW"/>
</dbReference>
<evidence type="ECO:0000256" key="15">
    <source>
        <dbReference type="ARBA" id="ARBA00023172"/>
    </source>
</evidence>
<dbReference type="GO" id="GO:0006310">
    <property type="term" value="P:DNA recombination"/>
    <property type="evidence" value="ECO:0007669"/>
    <property type="project" value="UniProtKB-KW"/>
</dbReference>
<feature type="domain" description="Reverse transcriptase" evidence="20">
    <location>
        <begin position="638"/>
        <end position="817"/>
    </location>
</feature>
<evidence type="ECO:0000256" key="16">
    <source>
        <dbReference type="PROSITE-ProRule" id="PRU00047"/>
    </source>
</evidence>
<keyword evidence="6" id="KW-0479">Metal-binding</keyword>
<dbReference type="CDD" id="cd00303">
    <property type="entry name" value="retropepsin_like"/>
    <property type="match status" value="1"/>
</dbReference>
<feature type="coiled-coil region" evidence="17">
    <location>
        <begin position="1344"/>
        <end position="1371"/>
    </location>
</feature>
<keyword evidence="23" id="KW-1185">Reference proteome</keyword>
<evidence type="ECO:0000256" key="8">
    <source>
        <dbReference type="ARBA" id="ARBA00022759"/>
    </source>
</evidence>
<evidence type="ECO:0000259" key="20">
    <source>
        <dbReference type="PROSITE" id="PS50878"/>
    </source>
</evidence>
<keyword evidence="4" id="KW-0548">Nucleotidyltransferase</keyword>
<evidence type="ECO:0000256" key="6">
    <source>
        <dbReference type="ARBA" id="ARBA00022723"/>
    </source>
</evidence>
<dbReference type="Pfam" id="PF03732">
    <property type="entry name" value="Retrotrans_gag"/>
    <property type="match status" value="1"/>
</dbReference>
<keyword evidence="10" id="KW-0460">Magnesium</keyword>
<dbReference type="InterPro" id="IPR001878">
    <property type="entry name" value="Znf_CCHC"/>
</dbReference>
<dbReference type="FunFam" id="3.30.420.10:FF:000032">
    <property type="entry name" value="Retrovirus-related Pol polyprotein from transposon 297-like Protein"/>
    <property type="match status" value="1"/>
</dbReference>
<keyword evidence="12" id="KW-0695">RNA-directed DNA polymerase</keyword>
<dbReference type="InterPro" id="IPR043502">
    <property type="entry name" value="DNA/RNA_pol_sf"/>
</dbReference>
<dbReference type="Pfam" id="PF24626">
    <property type="entry name" value="SH3_Tf2-1"/>
    <property type="match status" value="1"/>
</dbReference>
<proteinExistence type="predicted"/>
<accession>A0AAD8KPV1</accession>
<evidence type="ECO:0000259" key="21">
    <source>
        <dbReference type="PROSITE" id="PS50994"/>
    </source>
</evidence>
<dbReference type="InterPro" id="IPR041373">
    <property type="entry name" value="RT_RNaseH"/>
</dbReference>
<keyword evidence="13" id="KW-0239">DNA-directed DNA polymerase</keyword>
<dbReference type="InterPro" id="IPR036397">
    <property type="entry name" value="RNaseH_sf"/>
</dbReference>
<dbReference type="GO" id="GO:0015074">
    <property type="term" value="P:DNA integration"/>
    <property type="evidence" value="ECO:0007669"/>
    <property type="project" value="UniProtKB-KW"/>
</dbReference>
<evidence type="ECO:0000256" key="18">
    <source>
        <dbReference type="SAM" id="MobiDB-lite"/>
    </source>
</evidence>
<dbReference type="GO" id="GO:0008270">
    <property type="term" value="F:zinc ion binding"/>
    <property type="evidence" value="ECO:0007669"/>
    <property type="project" value="UniProtKB-KW"/>
</dbReference>
<evidence type="ECO:0000313" key="23">
    <source>
        <dbReference type="Proteomes" id="UP001229421"/>
    </source>
</evidence>
<dbReference type="Gene3D" id="1.10.340.70">
    <property type="match status" value="1"/>
</dbReference>
<feature type="region of interest" description="Disordered" evidence="18">
    <location>
        <begin position="81"/>
        <end position="101"/>
    </location>
</feature>
<dbReference type="InterPro" id="IPR041588">
    <property type="entry name" value="Integrase_H2C2"/>
</dbReference>
<dbReference type="PROSITE" id="PS50994">
    <property type="entry name" value="INTEGRASE"/>
    <property type="match status" value="1"/>
</dbReference>
<keyword evidence="9" id="KW-0378">Hydrolase</keyword>
<dbReference type="PANTHER" id="PTHR37984">
    <property type="entry name" value="PROTEIN CBG26694"/>
    <property type="match status" value="1"/>
</dbReference>
<dbReference type="GO" id="GO:0003887">
    <property type="term" value="F:DNA-directed DNA polymerase activity"/>
    <property type="evidence" value="ECO:0007669"/>
    <property type="project" value="UniProtKB-KW"/>
</dbReference>
<reference evidence="22" key="1">
    <citation type="journal article" date="2023" name="bioRxiv">
        <title>Improved chromosome-level genome assembly for marigold (Tagetes erecta).</title>
        <authorList>
            <person name="Jiang F."/>
            <person name="Yuan L."/>
            <person name="Wang S."/>
            <person name="Wang H."/>
            <person name="Xu D."/>
            <person name="Wang A."/>
            <person name="Fan W."/>
        </authorList>
    </citation>
    <scope>NUCLEOTIDE SEQUENCE</scope>
    <source>
        <strain evidence="22">WSJ</strain>
        <tissue evidence="22">Leaf</tissue>
    </source>
</reference>
<evidence type="ECO:0000256" key="12">
    <source>
        <dbReference type="ARBA" id="ARBA00022918"/>
    </source>
</evidence>
<keyword evidence="15" id="KW-0233">DNA recombination</keyword>
<dbReference type="FunFam" id="3.10.10.10:FF:000007">
    <property type="entry name" value="Retrovirus-related Pol polyprotein from transposon 17.6-like Protein"/>
    <property type="match status" value="1"/>
</dbReference>
<keyword evidence="7" id="KW-0064">Aspartyl protease</keyword>
<comment type="caution">
    <text evidence="22">The sequence shown here is derived from an EMBL/GenBank/DDBJ whole genome shotgun (WGS) entry which is preliminary data.</text>
</comment>
<dbReference type="InterPro" id="IPR056924">
    <property type="entry name" value="SH3_Tf2-1"/>
</dbReference>
<dbReference type="SUPFAM" id="SSF56672">
    <property type="entry name" value="DNA/RNA polymerases"/>
    <property type="match status" value="1"/>
</dbReference>
<dbReference type="InterPro" id="IPR050951">
    <property type="entry name" value="Retrovirus_Pol_polyprotein"/>
</dbReference>
<dbReference type="Gene3D" id="4.10.60.10">
    <property type="entry name" value="Zinc finger, CCHC-type"/>
    <property type="match status" value="1"/>
</dbReference>
<keyword evidence="5" id="KW-0540">Nuclease</keyword>
<dbReference type="Pfam" id="PF17921">
    <property type="entry name" value="Integrase_H2C2"/>
    <property type="match status" value="1"/>
</dbReference>
<evidence type="ECO:0000256" key="13">
    <source>
        <dbReference type="ARBA" id="ARBA00022932"/>
    </source>
</evidence>
<dbReference type="SMART" id="SM00343">
    <property type="entry name" value="ZnF_C2HC"/>
    <property type="match status" value="2"/>
</dbReference>
<dbReference type="GO" id="GO:0004190">
    <property type="term" value="F:aspartic-type endopeptidase activity"/>
    <property type="evidence" value="ECO:0007669"/>
    <property type="project" value="UniProtKB-KW"/>
</dbReference>
<feature type="domain" description="Integrase catalytic" evidence="21">
    <location>
        <begin position="1160"/>
        <end position="1323"/>
    </location>
</feature>
<dbReference type="InterPro" id="IPR036875">
    <property type="entry name" value="Znf_CCHC_sf"/>
</dbReference>
<organism evidence="22 23">
    <name type="scientific">Tagetes erecta</name>
    <name type="common">African marigold</name>
    <dbReference type="NCBI Taxonomy" id="13708"/>
    <lineage>
        <taxon>Eukaryota</taxon>
        <taxon>Viridiplantae</taxon>
        <taxon>Streptophyta</taxon>
        <taxon>Embryophyta</taxon>
        <taxon>Tracheophyta</taxon>
        <taxon>Spermatophyta</taxon>
        <taxon>Magnoliopsida</taxon>
        <taxon>eudicotyledons</taxon>
        <taxon>Gunneridae</taxon>
        <taxon>Pentapetalae</taxon>
        <taxon>asterids</taxon>
        <taxon>campanulids</taxon>
        <taxon>Asterales</taxon>
        <taxon>Asteraceae</taxon>
        <taxon>Asteroideae</taxon>
        <taxon>Heliantheae alliance</taxon>
        <taxon>Tageteae</taxon>
        <taxon>Tagetes</taxon>
    </lineage>
</organism>
<evidence type="ECO:0000256" key="11">
    <source>
        <dbReference type="ARBA" id="ARBA00022908"/>
    </source>
</evidence>
<feature type="region of interest" description="Disordered" evidence="18">
    <location>
        <begin position="1"/>
        <end position="41"/>
    </location>
</feature>
<dbReference type="Proteomes" id="UP001229421">
    <property type="component" value="Unassembled WGS sequence"/>
</dbReference>
<feature type="domain" description="CCHC-type" evidence="19">
    <location>
        <begin position="337"/>
        <end position="352"/>
    </location>
</feature>
<dbReference type="SUPFAM" id="SSF53098">
    <property type="entry name" value="Ribonuclease H-like"/>
    <property type="match status" value="1"/>
</dbReference>
<dbReference type="EC" id="2.7.7.49" evidence="1"/>
<gene>
    <name evidence="22" type="ORF">QVD17_20394</name>
</gene>
<dbReference type="Gene3D" id="3.10.10.10">
    <property type="entry name" value="HIV Type 1 Reverse Transcriptase, subunit A, domain 1"/>
    <property type="match status" value="1"/>
</dbReference>
<dbReference type="CDD" id="cd01647">
    <property type="entry name" value="RT_LTR"/>
    <property type="match status" value="1"/>
</dbReference>
<dbReference type="FunFam" id="3.10.20.370:FF:000001">
    <property type="entry name" value="Retrovirus-related Pol polyprotein from transposon 17.6-like protein"/>
    <property type="match status" value="1"/>
</dbReference>
<dbReference type="Pfam" id="PF17917">
    <property type="entry name" value="RT_RNaseH"/>
    <property type="match status" value="1"/>
</dbReference>
<keyword evidence="3" id="KW-0808">Transferase</keyword>
<evidence type="ECO:0000256" key="7">
    <source>
        <dbReference type="ARBA" id="ARBA00022750"/>
    </source>
</evidence>
<name>A0AAD8KPV1_TARER</name>
<feature type="domain" description="CCHC-type" evidence="19">
    <location>
        <begin position="357"/>
        <end position="372"/>
    </location>
</feature>
<evidence type="ECO:0000256" key="17">
    <source>
        <dbReference type="SAM" id="Coils"/>
    </source>
</evidence>
<dbReference type="EMBL" id="JAUHHV010000005">
    <property type="protein sequence ID" value="KAK1425051.1"/>
    <property type="molecule type" value="Genomic_DNA"/>
</dbReference>
<dbReference type="InterPro" id="IPR001969">
    <property type="entry name" value="Aspartic_peptidase_AS"/>
</dbReference>
<dbReference type="Gene3D" id="3.30.420.10">
    <property type="entry name" value="Ribonuclease H-like superfamily/Ribonuclease H"/>
    <property type="match status" value="1"/>
</dbReference>
<dbReference type="Gene3D" id="3.30.70.270">
    <property type="match status" value="2"/>
</dbReference>
<dbReference type="Pfam" id="PF00078">
    <property type="entry name" value="RVT_1"/>
    <property type="match status" value="1"/>
</dbReference>
<dbReference type="InterPro" id="IPR005162">
    <property type="entry name" value="Retrotrans_gag_dom"/>
</dbReference>
<evidence type="ECO:0000259" key="19">
    <source>
        <dbReference type="PROSITE" id="PS50158"/>
    </source>
</evidence>
<sequence length="1527" mass="177322">MTNHEEQSRHSGDEKFDSNEERTVYSPRRERDENPLSERIRNQISTEVGKAFQANIPFLLAEVQSSVRNLIHDELSKFKSPHEQFSPDKVNNQEESNKEKEKSRCAYKDFMACKPLEFKGEIDPLISHRWITEMESIFDRSHCDKSDEVIFATSQLRERAKDWWDMIKVEKGKEVTRKMTWSEFKVIYLEHFSPQAAVDRIAEEFLHMRQTHQSVDEITAEFFDKAKFCPSLVATERMWLNRYHLILKAEIREFVSPSKCEKLSELINWAREREMEIKRQIENGEKRKAETPVVATPSKKLKKSGNFTKMRSKNEQRNCYICGRGHSGECLYKNLSCYRCGKIGHTASRCTSPVNLCFNCYKPGHMRGDCPELKTREGKVAEGSKTAGNVKRFEVPKPRGRAFQITAEEAKVVPDVVTGTFLINSIPAYVLFDSGASRSFISINFACHKSFVRSKLVNALEVEVASNKSFVVSEVCQNCKLIIQEEEYSIDLIPIELREFDVIIGMDWLSQHHASIVCNQKIVQFMSPIGEQVCIYGERKSSITVCSMAKARNYLKHGHQAFLAYVTDKETKGKELDQIPVVNEFSDVFPDELSGVPPERQIEFKIDLVPGANPVAKSPYRLAPSEMKELMSQLQDLLDKGFIRPSVSPWGAPILFVKKKDGSMRMCIDYRELNKLTIKNRYPLPRIDDLFDQLQGASRFSKIDLRSGYHQVKVREEDVPKTAFRTRYGHYEFVVMPFGLTNAPAVFMDLMNRVCKPMLDRFVIVFIDDILIYSRTEKDHAQHLREVLTTLRNEKLYAKFSKCAFWLREVQFLGHVVNAEGILVDSAKIETITKWSPPKTPTEVRSFLGLAGYYRRFIQDFSKIATPLTKLTRKNSKFEWKPEQEKAFQLLKEKLTKAPVLALPEGTEDFVVYSDASHVGLGCVLMQRGRVIAYASRKLKPTEAGYPTHDLELAAVVFALKIWRHYLYGTKCTIYTDHKSLKYFFDQKELNMRQRRWLELVKDYDCEILYHPGKANVVADALSRKEGIAPIKVRSYKLIVSSDLFDQIKAAQIEALKEENLKRERIIGQVHQLEENDKGIKVRCGRIWIPWTCKIKNIILDEAHKSKYSIHPGATKMYNDLKKEYWWPGMKRDIVKYVERCLTCLQVKAEHQKPYGKMQPLEIPLWKWEHITMDLVTKLPKTAKGYDAIWVVVNRLTKSAHFIPIRESYSSERMAEVYVSEIVSSHGVPVSIVSDRDTRFTSRFWRKFQEEMGTKLLISTAYHPQTDGQSERTIQTLEDMLRACIIDFGGSWDKYLPLVEFSYNNSYHSSIKRAPFEMLYGRKCRTPVCWGEIGERELENKEVINITNEKIDQIREHLKAAQDRQKSYADKRRRPIEFQVGDFVMLKVSPWKGVIRFRKRGKLSPRFIGPFKIIARVGKVAYRLELPEELNGVHNTFHVSYLRKCLADETACVPLNDIEVDDKLNYVEKPVAILDRKVKQLRNKIINQVKVQWKHRRGSDTTWEAEDEMRKYYPKLFNVYLGFEDET</sequence>
<dbReference type="PROSITE" id="PS50158">
    <property type="entry name" value="ZF_CCHC"/>
    <property type="match status" value="2"/>
</dbReference>
<dbReference type="Gene3D" id="3.10.20.370">
    <property type="match status" value="1"/>
</dbReference>
<dbReference type="Pfam" id="PF08284">
    <property type="entry name" value="RVP_2"/>
    <property type="match status" value="1"/>
</dbReference>
<dbReference type="SUPFAM" id="SSF57756">
    <property type="entry name" value="Retrovirus zinc finger-like domains"/>
    <property type="match status" value="1"/>
</dbReference>
<evidence type="ECO:0000256" key="14">
    <source>
        <dbReference type="ARBA" id="ARBA00023125"/>
    </source>
</evidence>
<dbReference type="PROSITE" id="PS50878">
    <property type="entry name" value="RT_POL"/>
    <property type="match status" value="1"/>
</dbReference>
<dbReference type="PROSITE" id="PS00141">
    <property type="entry name" value="ASP_PROTEASE"/>
    <property type="match status" value="1"/>
</dbReference>
<dbReference type="InterPro" id="IPR000477">
    <property type="entry name" value="RT_dom"/>
</dbReference>
<protein>
    <recommendedName>
        <fullName evidence="1">RNA-directed DNA polymerase</fullName>
        <ecNumber evidence="1">2.7.7.49</ecNumber>
    </recommendedName>
</protein>
<keyword evidence="17" id="KW-0175">Coiled coil</keyword>
<keyword evidence="2" id="KW-0645">Protease</keyword>
<evidence type="ECO:0000313" key="22">
    <source>
        <dbReference type="EMBL" id="KAK1425051.1"/>
    </source>
</evidence>
<dbReference type="GO" id="GO:0003677">
    <property type="term" value="F:DNA binding"/>
    <property type="evidence" value="ECO:0007669"/>
    <property type="project" value="UniProtKB-KW"/>
</dbReference>
<dbReference type="GO" id="GO:0003964">
    <property type="term" value="F:RNA-directed DNA polymerase activity"/>
    <property type="evidence" value="ECO:0007669"/>
    <property type="project" value="UniProtKB-KW"/>
</dbReference>
<dbReference type="InterPro" id="IPR012337">
    <property type="entry name" value="RNaseH-like_sf"/>
</dbReference>
<dbReference type="InterPro" id="IPR043128">
    <property type="entry name" value="Rev_trsase/Diguanyl_cyclase"/>
</dbReference>
<evidence type="ECO:0000256" key="5">
    <source>
        <dbReference type="ARBA" id="ARBA00022722"/>
    </source>
</evidence>
<dbReference type="InterPro" id="IPR001584">
    <property type="entry name" value="Integrase_cat-core"/>
</dbReference>
<evidence type="ECO:0000256" key="4">
    <source>
        <dbReference type="ARBA" id="ARBA00022695"/>
    </source>
</evidence>
<keyword evidence="8" id="KW-0255">Endonuclease</keyword>
<dbReference type="Gene3D" id="2.40.70.10">
    <property type="entry name" value="Acid Proteases"/>
    <property type="match status" value="1"/>
</dbReference>
<dbReference type="CDD" id="cd09274">
    <property type="entry name" value="RNase_HI_RT_Ty3"/>
    <property type="match status" value="1"/>
</dbReference>
<dbReference type="PANTHER" id="PTHR37984:SF5">
    <property type="entry name" value="PROTEIN NYNRIN-LIKE"/>
    <property type="match status" value="1"/>
</dbReference>
<keyword evidence="16" id="KW-0863">Zinc-finger</keyword>
<keyword evidence="16" id="KW-0862">Zinc</keyword>
<evidence type="ECO:0000256" key="3">
    <source>
        <dbReference type="ARBA" id="ARBA00022679"/>
    </source>
</evidence>
<keyword evidence="14" id="KW-0238">DNA-binding</keyword>
<dbReference type="InterPro" id="IPR021109">
    <property type="entry name" value="Peptidase_aspartic_dom_sf"/>
</dbReference>
<evidence type="ECO:0000256" key="9">
    <source>
        <dbReference type="ARBA" id="ARBA00022801"/>
    </source>
</evidence>
<evidence type="ECO:0000256" key="1">
    <source>
        <dbReference type="ARBA" id="ARBA00012493"/>
    </source>
</evidence>